<dbReference type="KEGG" id="pvo:PVOR_01920"/>
<keyword evidence="2" id="KW-1185">Reference proteome</keyword>
<proteinExistence type="predicted"/>
<accession>A0A2R9T2R4</accession>
<protein>
    <submittedName>
        <fullName evidence="1">Putative tail length tape measure protein</fullName>
    </submittedName>
</protein>
<gene>
    <name evidence="1" type="ORF">PVOR_01920</name>
</gene>
<name>A0A2R9T2R4_9BACL</name>
<organism evidence="1 2">
    <name type="scientific">Paenibacillus vortex V453</name>
    <dbReference type="NCBI Taxonomy" id="715225"/>
    <lineage>
        <taxon>Bacteria</taxon>
        <taxon>Bacillati</taxon>
        <taxon>Bacillota</taxon>
        <taxon>Bacilli</taxon>
        <taxon>Bacillales</taxon>
        <taxon>Paenibacillaceae</taxon>
        <taxon>Paenibacillus</taxon>
    </lineage>
</organism>
<dbReference type="RefSeq" id="WP_006207343.1">
    <property type="nucleotide sequence ID" value="NZ_ADHJ01000001.1"/>
</dbReference>
<evidence type="ECO:0000313" key="2">
    <source>
        <dbReference type="Proteomes" id="UP000003094"/>
    </source>
</evidence>
<sequence length="596" mass="63900">MAFDLLGRIKITDDGASRTLDKVRRETDQLRRMTDRAKRATDLYTDSSGRLRDAQGRFAAAASQSESALGRFRNSLGGTSRALGTATRQTGGLIRQVAALGTAYLGVQAVQGLFSKTIGAAANYEMNKVSFDAMFGKDYTKQAGEYLAFLQERADISSLELSDFITGGRSVIPLTKDVEQLKKATNLMERLAALDPLQGMEGSSLAIREMLSGDSQSLVERFEMPRKVLNDIKNLDIADQLRELDKLFEKMGASNELIEAQSKTSLGQYNKAIGRITTSLREMGTRGLDKIAPLLRDFNKWLDSADFEKLKAWGSDVFSGFVSGAVNMVRKATDYLNTNFINNPEFQRLPDIQAKIKYIFNTLWDDFTAWYNTDGSRKGSGDSQRISRTRSDAALSASPQLLGAAAKLGVDIGAGIIKGVLSDPLLAALLGGGAAAKFLGGGGGKGGKVAALAINPYVVGGGAALAAMGYSSSVWESVKSNPDSIYSSKVIGGGSNAPVVPNTTKITESQVDTLVGHLRGHNGGLLHVPYNGYTASLHSGEAVLTREEAKRWRGESGANYGDGGSGSVVITGNTFHVREEADIQKIARQLAYAMAR</sequence>
<evidence type="ECO:0000313" key="1">
    <source>
        <dbReference type="EMBL" id="EFU43923.1"/>
    </source>
</evidence>
<reference evidence="1 2" key="1">
    <citation type="journal article" date="2010" name="BMC Genomics">
        <title>Genome sequence of the pattern forming Paenibacillus vortex bacterium reveals potential for thriving in complex environments.</title>
        <authorList>
            <person name="Sirota-Madi A."/>
            <person name="Olender T."/>
            <person name="Helman Y."/>
            <person name="Ingham C."/>
            <person name="Brainis I."/>
            <person name="Roth D."/>
            <person name="Hagi E."/>
            <person name="Brodsky L."/>
            <person name="Leshkowitz D."/>
            <person name="Galatenko V."/>
            <person name="Nikolaev V."/>
            <person name="Mugasimangalam R.C."/>
            <person name="Bransburg-Zabary S."/>
            <person name="Gutnick D.L."/>
            <person name="Lancet D."/>
            <person name="Ben-Jacob E."/>
        </authorList>
    </citation>
    <scope>NUCLEOTIDE SEQUENCE [LARGE SCALE GENOMIC DNA]</scope>
    <source>
        <strain evidence="1 2">V453</strain>
    </source>
</reference>
<dbReference type="Proteomes" id="UP000003094">
    <property type="component" value="Unassembled WGS sequence"/>
</dbReference>
<dbReference type="AlphaFoldDB" id="A0A2R9T2R4"/>
<comment type="caution">
    <text evidence="1">The sequence shown here is derived from an EMBL/GenBank/DDBJ whole genome shotgun (WGS) entry which is preliminary data.</text>
</comment>
<dbReference type="EMBL" id="ADHJ01000001">
    <property type="protein sequence ID" value="EFU43923.1"/>
    <property type="molecule type" value="Genomic_DNA"/>
</dbReference>